<evidence type="ECO:0000313" key="9">
    <source>
        <dbReference type="EMBL" id="KAJ7784219.1"/>
    </source>
</evidence>
<dbReference type="Gene3D" id="3.50.50.60">
    <property type="entry name" value="FAD/NAD(P)-binding domain"/>
    <property type="match status" value="1"/>
</dbReference>
<dbReference type="Gene3D" id="3.30.560.10">
    <property type="entry name" value="Glucose Oxidase, domain 3"/>
    <property type="match status" value="1"/>
</dbReference>
<dbReference type="GO" id="GO:0016491">
    <property type="term" value="F:oxidoreductase activity"/>
    <property type="evidence" value="ECO:0007669"/>
    <property type="project" value="UniProtKB-KW"/>
</dbReference>
<dbReference type="Proteomes" id="UP001215598">
    <property type="component" value="Unassembled WGS sequence"/>
</dbReference>
<dbReference type="Pfam" id="PF05834">
    <property type="entry name" value="Lycopene_cycl"/>
    <property type="match status" value="1"/>
</dbReference>
<gene>
    <name evidence="9" type="ORF">B0H16DRAFT_1446475</name>
</gene>
<organism evidence="9 10">
    <name type="scientific">Mycena metata</name>
    <dbReference type="NCBI Taxonomy" id="1033252"/>
    <lineage>
        <taxon>Eukaryota</taxon>
        <taxon>Fungi</taxon>
        <taxon>Dikarya</taxon>
        <taxon>Basidiomycota</taxon>
        <taxon>Agaricomycotina</taxon>
        <taxon>Agaricomycetes</taxon>
        <taxon>Agaricomycetidae</taxon>
        <taxon>Agaricales</taxon>
        <taxon>Marasmiineae</taxon>
        <taxon>Mycenaceae</taxon>
        <taxon>Mycena</taxon>
    </lineage>
</organism>
<dbReference type="EMBL" id="JARKIB010000002">
    <property type="protein sequence ID" value="KAJ7784219.1"/>
    <property type="molecule type" value="Genomic_DNA"/>
</dbReference>
<comment type="similarity">
    <text evidence="2">Belongs to the GMC oxidoreductase family.</text>
</comment>
<keyword evidence="3" id="KW-0285">Flavoprotein</keyword>
<evidence type="ECO:0000256" key="7">
    <source>
        <dbReference type="ARBA" id="ARBA00023180"/>
    </source>
</evidence>
<feature type="chain" id="PRO_5041962320" description="Glucose-methanol-choline oxidoreductase N-terminal domain-containing protein" evidence="8">
    <location>
        <begin position="22"/>
        <end position="375"/>
    </location>
</feature>
<keyword evidence="10" id="KW-1185">Reference proteome</keyword>
<proteinExistence type="inferred from homology"/>
<dbReference type="InterPro" id="IPR036188">
    <property type="entry name" value="FAD/NAD-bd_sf"/>
</dbReference>
<evidence type="ECO:0000256" key="1">
    <source>
        <dbReference type="ARBA" id="ARBA00001974"/>
    </source>
</evidence>
<keyword evidence="4 8" id="KW-0732">Signal</keyword>
<keyword evidence="6" id="KW-0560">Oxidoreductase</keyword>
<accession>A0AAD7KEV2</accession>
<sequence>MPHGSSSTLLLALLAAVVCSGSPQKRSTTDPTKLSGQTFDFVIIGGGTAGLALAARLAEWTNITVAVIEAGSDGTQYQNQINIPVANGEAKRHHVTKHRAVRYIAGLRSAQDLGSRKIQDAHRSASYHPERAWGLFLSPLVPDMNLMALCTAQNRAYAKESMYDNSHGNLHHIMPTICRAHKPFRFAVCDCISYLGSLIGTDYDWQYETTPQTNAGGVALKWPRGKGLGGSSAIMACSEDWGWDTMQASIKKVHTHAGYLCSNSITTYRDTDAHGTTGPIQTSYSSYQYAHLATWVPTMVVMALPHTLDPANGTNVGVSFVPSIINPANGSRSDSNFGYIAPYAGTNLVILTGYQVTKNCTRGYSGRAGGVKTSN</sequence>
<dbReference type="PANTHER" id="PTHR11552:SF201">
    <property type="entry name" value="GLUCOSE-METHANOL-CHOLINE OXIDOREDUCTASE N-TERMINAL DOMAIN-CONTAINING PROTEIN"/>
    <property type="match status" value="1"/>
</dbReference>
<protein>
    <recommendedName>
        <fullName evidence="11">Glucose-methanol-choline oxidoreductase N-terminal domain-containing protein</fullName>
    </recommendedName>
</protein>
<comment type="caution">
    <text evidence="9">The sequence shown here is derived from an EMBL/GenBank/DDBJ whole genome shotgun (WGS) entry which is preliminary data.</text>
</comment>
<dbReference type="GO" id="GO:0050660">
    <property type="term" value="F:flavin adenine dinucleotide binding"/>
    <property type="evidence" value="ECO:0007669"/>
    <property type="project" value="InterPro"/>
</dbReference>
<evidence type="ECO:0000256" key="3">
    <source>
        <dbReference type="ARBA" id="ARBA00022630"/>
    </source>
</evidence>
<comment type="cofactor">
    <cofactor evidence="1">
        <name>FAD</name>
        <dbReference type="ChEBI" id="CHEBI:57692"/>
    </cofactor>
</comment>
<evidence type="ECO:0000256" key="8">
    <source>
        <dbReference type="SAM" id="SignalP"/>
    </source>
</evidence>
<dbReference type="InterPro" id="IPR012132">
    <property type="entry name" value="GMC_OxRdtase"/>
</dbReference>
<dbReference type="PANTHER" id="PTHR11552">
    <property type="entry name" value="GLUCOSE-METHANOL-CHOLINE GMC OXIDOREDUCTASE"/>
    <property type="match status" value="1"/>
</dbReference>
<dbReference type="SUPFAM" id="SSF51905">
    <property type="entry name" value="FAD/NAD(P)-binding domain"/>
    <property type="match status" value="1"/>
</dbReference>
<reference evidence="9" key="1">
    <citation type="submission" date="2023-03" db="EMBL/GenBank/DDBJ databases">
        <title>Massive genome expansion in bonnet fungi (Mycena s.s.) driven by repeated elements and novel gene families across ecological guilds.</title>
        <authorList>
            <consortium name="Lawrence Berkeley National Laboratory"/>
            <person name="Harder C.B."/>
            <person name="Miyauchi S."/>
            <person name="Viragh M."/>
            <person name="Kuo A."/>
            <person name="Thoen E."/>
            <person name="Andreopoulos B."/>
            <person name="Lu D."/>
            <person name="Skrede I."/>
            <person name="Drula E."/>
            <person name="Henrissat B."/>
            <person name="Morin E."/>
            <person name="Kohler A."/>
            <person name="Barry K."/>
            <person name="LaButti K."/>
            <person name="Morin E."/>
            <person name="Salamov A."/>
            <person name="Lipzen A."/>
            <person name="Mereny Z."/>
            <person name="Hegedus B."/>
            <person name="Baldrian P."/>
            <person name="Stursova M."/>
            <person name="Weitz H."/>
            <person name="Taylor A."/>
            <person name="Grigoriev I.V."/>
            <person name="Nagy L.G."/>
            <person name="Martin F."/>
            <person name="Kauserud H."/>
        </authorList>
    </citation>
    <scope>NUCLEOTIDE SEQUENCE</scope>
    <source>
        <strain evidence="9">CBHHK182m</strain>
    </source>
</reference>
<feature type="signal peptide" evidence="8">
    <location>
        <begin position="1"/>
        <end position="21"/>
    </location>
</feature>
<evidence type="ECO:0000256" key="5">
    <source>
        <dbReference type="ARBA" id="ARBA00022827"/>
    </source>
</evidence>
<keyword evidence="5" id="KW-0274">FAD</keyword>
<name>A0AAD7KEV2_9AGAR</name>
<evidence type="ECO:0000313" key="10">
    <source>
        <dbReference type="Proteomes" id="UP001215598"/>
    </source>
</evidence>
<evidence type="ECO:0008006" key="11">
    <source>
        <dbReference type="Google" id="ProtNLM"/>
    </source>
</evidence>
<evidence type="ECO:0000256" key="2">
    <source>
        <dbReference type="ARBA" id="ARBA00010790"/>
    </source>
</evidence>
<evidence type="ECO:0000256" key="6">
    <source>
        <dbReference type="ARBA" id="ARBA00023002"/>
    </source>
</evidence>
<evidence type="ECO:0000256" key="4">
    <source>
        <dbReference type="ARBA" id="ARBA00022729"/>
    </source>
</evidence>
<dbReference type="AlphaFoldDB" id="A0AAD7KEV2"/>
<keyword evidence="7" id="KW-0325">Glycoprotein</keyword>